<dbReference type="Pfam" id="PF00583">
    <property type="entry name" value="Acetyltransf_1"/>
    <property type="match status" value="1"/>
</dbReference>
<dbReference type="InterPro" id="IPR050832">
    <property type="entry name" value="Bact_Acetyltransf"/>
</dbReference>
<keyword evidence="1 4" id="KW-0808">Transferase</keyword>
<evidence type="ECO:0000256" key="2">
    <source>
        <dbReference type="ARBA" id="ARBA00023315"/>
    </source>
</evidence>
<evidence type="ECO:0000256" key="1">
    <source>
        <dbReference type="ARBA" id="ARBA00022679"/>
    </source>
</evidence>
<dbReference type="PANTHER" id="PTHR43877">
    <property type="entry name" value="AMINOALKYLPHOSPHONATE N-ACETYLTRANSFERASE-RELATED-RELATED"/>
    <property type="match status" value="1"/>
</dbReference>
<dbReference type="Gene3D" id="3.40.630.30">
    <property type="match status" value="1"/>
</dbReference>
<organism evidence="4 5">
    <name type="scientific">Azorhizobium caulinodans (strain ATCC 43989 / DSM 5975 / JCM 20966 / LMG 6465 / NBRC 14845 / NCIMB 13405 / ORS 571)</name>
    <dbReference type="NCBI Taxonomy" id="438753"/>
    <lineage>
        <taxon>Bacteria</taxon>
        <taxon>Pseudomonadati</taxon>
        <taxon>Pseudomonadota</taxon>
        <taxon>Alphaproteobacteria</taxon>
        <taxon>Hyphomicrobiales</taxon>
        <taxon>Xanthobacteraceae</taxon>
        <taxon>Azorhizobium</taxon>
    </lineage>
</organism>
<dbReference type="Proteomes" id="UP000000270">
    <property type="component" value="Chromosome"/>
</dbReference>
<reference evidence="4 5" key="1">
    <citation type="journal article" date="2007" name="Appl. Environ. Microbiol.">
        <title>Rhizobial factors required for stem nodule maturation and maintenance in Sesbania rostrata-Azorhizobium caulinodans ORS571 symbiosis.</title>
        <authorList>
            <person name="Suzuki S."/>
            <person name="Aono T."/>
            <person name="Lee KB."/>
            <person name="Suzuki T."/>
            <person name="Liu CT."/>
            <person name="Miwa H."/>
            <person name="Wakao S."/>
            <person name="Iki T."/>
            <person name="Oyaizu H."/>
        </authorList>
    </citation>
    <scope>NUCLEOTIDE SEQUENCE [LARGE SCALE GENOMIC DNA]</scope>
    <source>
        <strain evidence="5">ATCC 43989 / DSM 5975 / JCM 20966 / LMG 6465 / NBRC 14845 / NCIMB 13405 / ORS 571</strain>
    </source>
</reference>
<dbReference type="PANTHER" id="PTHR43877:SF2">
    <property type="entry name" value="AMINOALKYLPHOSPHONATE N-ACETYLTRANSFERASE-RELATED"/>
    <property type="match status" value="1"/>
</dbReference>
<dbReference type="RefSeq" id="WP_012172496.1">
    <property type="nucleotide sequence ID" value="NC_009937.1"/>
</dbReference>
<accession>A8IL15</accession>
<feature type="domain" description="N-acetyltransferase" evidence="3">
    <location>
        <begin position="3"/>
        <end position="149"/>
    </location>
</feature>
<dbReference type="PROSITE" id="PS51186">
    <property type="entry name" value="GNAT"/>
    <property type="match status" value="1"/>
</dbReference>
<reference evidence="4 5" key="3">
    <citation type="journal article" date="2008" name="BMC Genomics">
        <title>The genome of the versatile nitrogen fixer Azorhizobium caulinodans ORS571.</title>
        <authorList>
            <person name="Lee KB."/>
            <person name="Backer P.D."/>
            <person name="Aono T."/>
            <person name="Liu CT."/>
            <person name="Suzuki S."/>
            <person name="Suzuki T."/>
            <person name="Kaneko T."/>
            <person name="Yamada M."/>
            <person name="Tabata S."/>
            <person name="Kupfer D.M."/>
            <person name="Najar F.Z."/>
            <person name="Wiley G.B."/>
            <person name="Roe B."/>
            <person name="Binnewies T.T."/>
            <person name="Ussery D.W."/>
            <person name="D'Haeze W."/>
            <person name="Herder J.D."/>
            <person name="Gevers D."/>
            <person name="Vereecke D."/>
            <person name="Holsters M."/>
            <person name="Oyaizu H."/>
        </authorList>
    </citation>
    <scope>NUCLEOTIDE SEQUENCE [LARGE SCALE GENOMIC DNA]</scope>
    <source>
        <strain evidence="5">ATCC 43989 / DSM 5975 / JCM 20966 / LMG 6465 / NBRC 14845 / NCIMB 13405 / ORS 571</strain>
    </source>
</reference>
<dbReference type="HOGENOM" id="CLU_139687_0_0_5"/>
<reference evidence="4 5" key="5">
    <citation type="journal article" date="2010" name="Appl. Environ. Microbiol.">
        <title>phrR-like gene praR of Azorhizobium caulinodans ORS571 is essential for symbiosis with Sesbania rostrata and is involved in expression of reb genes.</title>
        <authorList>
            <person name="Akiba N."/>
            <person name="Aono T."/>
            <person name="Toyazaki H."/>
            <person name="Sato S."/>
            <person name="Oyaizu H."/>
        </authorList>
    </citation>
    <scope>NUCLEOTIDE SEQUENCE [LARGE SCALE GENOMIC DNA]</scope>
    <source>
        <strain evidence="5">ATCC 43989 / DSM 5975 / JCM 20966 / LMG 6465 / NBRC 14845 / NCIMB 13405 / ORS 571</strain>
    </source>
</reference>
<dbReference type="SUPFAM" id="SSF55729">
    <property type="entry name" value="Acyl-CoA N-acyltransferases (Nat)"/>
    <property type="match status" value="1"/>
</dbReference>
<sequence>MSTLIRPARAGDVPAVTALVAAAYGIYIPRIGRPPLPMQDDYAELVGRGLVHVLDQDGDVLGLVVLVREPDCLLLDNIAVAPSAQKQGHGRRLLTFVEETARAAGFETIRLFTNVAMVENIALYGRCGYEETHRVAEPDLHLVHMAKRL</sequence>
<evidence type="ECO:0000259" key="3">
    <source>
        <dbReference type="PROSITE" id="PS51186"/>
    </source>
</evidence>
<dbReference type="KEGG" id="azc:AZC_3976"/>
<evidence type="ECO:0000313" key="5">
    <source>
        <dbReference type="Proteomes" id="UP000000270"/>
    </source>
</evidence>
<dbReference type="CDD" id="cd04301">
    <property type="entry name" value="NAT_SF"/>
    <property type="match status" value="1"/>
</dbReference>
<protein>
    <submittedName>
        <fullName evidence="4">GCN5-related N-acetyltransferase</fullName>
    </submittedName>
</protein>
<dbReference type="eggNOG" id="COG0456">
    <property type="taxonomic scope" value="Bacteria"/>
</dbReference>
<keyword evidence="5" id="KW-1185">Reference proteome</keyword>
<reference evidence="5" key="2">
    <citation type="submission" date="2007-04" db="EMBL/GenBank/DDBJ databases">
        <title>Complete genome sequence of the nitrogen-fixing bacterium Azorhizobium caulinodans ORS571.</title>
        <authorList>
            <person name="Lee K.B."/>
            <person name="Backer P.D."/>
            <person name="Aono T."/>
            <person name="Liu C.T."/>
            <person name="Suzuki S."/>
            <person name="Suzuki T."/>
            <person name="Kaneko T."/>
            <person name="Yamada M."/>
            <person name="Tabata S."/>
            <person name="Kupfer D.M."/>
            <person name="Najar F.Z."/>
            <person name="Wiley G.B."/>
            <person name="Roe B."/>
            <person name="Binnewies T."/>
            <person name="Ussery D."/>
            <person name="Vereecke D."/>
            <person name="Gevers D."/>
            <person name="Holsters M."/>
            <person name="Oyaizu H."/>
        </authorList>
    </citation>
    <scope>NUCLEOTIDE SEQUENCE [LARGE SCALE GENOMIC DNA]</scope>
    <source>
        <strain evidence="5">ATCC 43989 / DSM 5975 / JCM 20966 / LMG 6465 / NBRC 14845 / NCIMB 13405 / ORS 571</strain>
    </source>
</reference>
<dbReference type="InterPro" id="IPR016181">
    <property type="entry name" value="Acyl_CoA_acyltransferase"/>
</dbReference>
<evidence type="ECO:0000313" key="4">
    <source>
        <dbReference type="EMBL" id="BAF89974.1"/>
    </source>
</evidence>
<dbReference type="AlphaFoldDB" id="A8IL15"/>
<gene>
    <name evidence="4" type="ordered locus">AZC_3976</name>
</gene>
<dbReference type="EMBL" id="AP009384">
    <property type="protein sequence ID" value="BAF89974.1"/>
    <property type="molecule type" value="Genomic_DNA"/>
</dbReference>
<dbReference type="GO" id="GO:0016747">
    <property type="term" value="F:acyltransferase activity, transferring groups other than amino-acyl groups"/>
    <property type="evidence" value="ECO:0007669"/>
    <property type="project" value="InterPro"/>
</dbReference>
<reference evidence="4 5" key="6">
    <citation type="journal article" date="2011" name="Appl. Environ. Microbiol.">
        <title>Involvement of the azorhizobial chromosome partition gene (parA) in the onset of bacteroid differentiation during Sesbania rostrata stem nodule development.</title>
        <authorList>
            <person name="Liu CT."/>
            <person name="Lee KB."/>
            <person name="Wang YS."/>
            <person name="Peng MH."/>
            <person name="Lee KT."/>
            <person name="Suzuki S."/>
            <person name="Suzuki T."/>
            <person name="Oyaizu H."/>
        </authorList>
    </citation>
    <scope>NUCLEOTIDE SEQUENCE [LARGE SCALE GENOMIC DNA]</scope>
    <source>
        <strain evidence="5">ATCC 43989 / DSM 5975 / JCM 20966 / LMG 6465 / NBRC 14845 / NCIMB 13405 / ORS 571</strain>
    </source>
</reference>
<dbReference type="InterPro" id="IPR000182">
    <property type="entry name" value="GNAT_dom"/>
</dbReference>
<keyword evidence="2" id="KW-0012">Acyltransferase</keyword>
<dbReference type="STRING" id="438753.AZC_3976"/>
<name>A8IL15_AZOC5</name>
<proteinExistence type="predicted"/>
<reference evidence="4 5" key="4">
    <citation type="journal article" date="2009" name="Appl. Environ. Microbiol.">
        <title>Comparative genome-wide transcriptional profiling of Azorhizobium caulinodans ORS571 grown under free-living and symbiotic conditions.</title>
        <authorList>
            <person name="Tsukada S."/>
            <person name="Aono T."/>
            <person name="Akiba N."/>
            <person name="Lee KB."/>
            <person name="Liu CT."/>
            <person name="Toyazaki H."/>
            <person name="Oyaizu H."/>
        </authorList>
    </citation>
    <scope>NUCLEOTIDE SEQUENCE [LARGE SCALE GENOMIC DNA]</scope>
    <source>
        <strain evidence="5">ATCC 43989 / DSM 5975 / JCM 20966 / LMG 6465 / NBRC 14845 / NCIMB 13405 / ORS 571</strain>
    </source>
</reference>